<dbReference type="PANTHER" id="PTHR42878:SF15">
    <property type="entry name" value="BACTERIOPHYTOCHROME"/>
    <property type="match status" value="1"/>
</dbReference>
<dbReference type="GO" id="GO:0030295">
    <property type="term" value="F:protein kinase activator activity"/>
    <property type="evidence" value="ECO:0007669"/>
    <property type="project" value="TreeGrafter"/>
</dbReference>
<dbReference type="EC" id="2.7.13.3" evidence="3"/>
<evidence type="ECO:0000256" key="4">
    <source>
        <dbReference type="ARBA" id="ARBA00022553"/>
    </source>
</evidence>
<evidence type="ECO:0000256" key="5">
    <source>
        <dbReference type="ARBA" id="ARBA00022679"/>
    </source>
</evidence>
<evidence type="ECO:0000313" key="15">
    <source>
        <dbReference type="Proteomes" id="UP000249447"/>
    </source>
</evidence>
<dbReference type="AlphaFoldDB" id="A0A2U9T6P9"/>
<dbReference type="PANTHER" id="PTHR42878">
    <property type="entry name" value="TWO-COMPONENT HISTIDINE KINASE"/>
    <property type="match status" value="1"/>
</dbReference>
<keyword evidence="5" id="KW-0808">Transferase</keyword>
<dbReference type="InterPro" id="IPR003661">
    <property type="entry name" value="HisK_dim/P_dom"/>
</dbReference>
<dbReference type="SMART" id="SM01079">
    <property type="entry name" value="CHASE"/>
    <property type="match status" value="1"/>
</dbReference>
<keyword evidence="7 14" id="KW-0418">Kinase</keyword>
<dbReference type="Proteomes" id="UP000249447">
    <property type="component" value="Chromosome"/>
</dbReference>
<evidence type="ECO:0000259" key="11">
    <source>
        <dbReference type="PROSITE" id="PS50109"/>
    </source>
</evidence>
<keyword evidence="15" id="KW-1185">Reference proteome</keyword>
<protein>
    <recommendedName>
        <fullName evidence="3">histidine kinase</fullName>
        <ecNumber evidence="3">2.7.13.3</ecNumber>
    </recommendedName>
</protein>
<dbReference type="GO" id="GO:0000156">
    <property type="term" value="F:phosphorelay response regulator activity"/>
    <property type="evidence" value="ECO:0007669"/>
    <property type="project" value="TreeGrafter"/>
</dbReference>
<dbReference type="InterPro" id="IPR004358">
    <property type="entry name" value="Sig_transdc_His_kin-like_C"/>
</dbReference>
<dbReference type="SMART" id="SM00387">
    <property type="entry name" value="HATPase_c"/>
    <property type="match status" value="1"/>
</dbReference>
<dbReference type="CDD" id="cd00130">
    <property type="entry name" value="PAS"/>
    <property type="match status" value="1"/>
</dbReference>
<evidence type="ECO:0000256" key="2">
    <source>
        <dbReference type="ARBA" id="ARBA00004370"/>
    </source>
</evidence>
<feature type="domain" description="Histidine kinase" evidence="11">
    <location>
        <begin position="522"/>
        <end position="737"/>
    </location>
</feature>
<dbReference type="InterPro" id="IPR006189">
    <property type="entry name" value="CHASE_dom"/>
</dbReference>
<dbReference type="SUPFAM" id="SSF55785">
    <property type="entry name" value="PYP-like sensor domain (PAS domain)"/>
    <property type="match status" value="1"/>
</dbReference>
<dbReference type="PROSITE" id="PS50839">
    <property type="entry name" value="CHASE"/>
    <property type="match status" value="1"/>
</dbReference>
<reference evidence="14 15" key="1">
    <citation type="submission" date="2018-05" db="EMBL/GenBank/DDBJ databases">
        <title>The complete genome of Lysobacter maris HZ9B, a marine bacterium antagonistic against terrestrial plant pathogens.</title>
        <authorList>
            <person name="Zhang X.-Q."/>
        </authorList>
    </citation>
    <scope>NUCLEOTIDE SEQUENCE [LARGE SCALE GENOMIC DNA]</scope>
    <source>
        <strain evidence="14 15">HZ9B</strain>
    </source>
</reference>
<dbReference type="InterPro" id="IPR000014">
    <property type="entry name" value="PAS"/>
</dbReference>
<dbReference type="InterPro" id="IPR035965">
    <property type="entry name" value="PAS-like_dom_sf"/>
</dbReference>
<keyword evidence="6 10" id="KW-0812">Transmembrane</keyword>
<gene>
    <name evidence="14" type="ORF">C9I47_1521</name>
</gene>
<dbReference type="GO" id="GO:0007234">
    <property type="term" value="P:osmosensory signaling via phosphorelay pathway"/>
    <property type="evidence" value="ECO:0007669"/>
    <property type="project" value="TreeGrafter"/>
</dbReference>
<dbReference type="PROSITE" id="PS50112">
    <property type="entry name" value="PAS"/>
    <property type="match status" value="1"/>
</dbReference>
<dbReference type="SUPFAM" id="SSF55874">
    <property type="entry name" value="ATPase domain of HSP90 chaperone/DNA topoisomerase II/histidine kinase"/>
    <property type="match status" value="1"/>
</dbReference>
<dbReference type="Pfam" id="PF03924">
    <property type="entry name" value="CHASE"/>
    <property type="match status" value="1"/>
</dbReference>
<dbReference type="Pfam" id="PF02518">
    <property type="entry name" value="HATPase_c"/>
    <property type="match status" value="1"/>
</dbReference>
<evidence type="ECO:0000256" key="3">
    <source>
        <dbReference type="ARBA" id="ARBA00012438"/>
    </source>
</evidence>
<dbReference type="FunFam" id="1.10.287.130:FF:000070">
    <property type="entry name" value="Histidine kinase sensor protein"/>
    <property type="match status" value="1"/>
</dbReference>
<dbReference type="GO" id="GO:0000155">
    <property type="term" value="F:phosphorelay sensor kinase activity"/>
    <property type="evidence" value="ECO:0007669"/>
    <property type="project" value="InterPro"/>
</dbReference>
<evidence type="ECO:0000256" key="6">
    <source>
        <dbReference type="ARBA" id="ARBA00022692"/>
    </source>
</evidence>
<dbReference type="InterPro" id="IPR036097">
    <property type="entry name" value="HisK_dim/P_sf"/>
</dbReference>
<sequence>MSETRAPVEPTDGRPRPLSLQRGHLLAVGVLVFSLLVTFGTWEYAREKEIRAAQTEFVAITSDVASTISARLENYEIVLKGGAALFASVDRPTPLQWQAYAEGMRLGGRFPSMSGLGYAAYVRHSRLPELQLEWKDAGYGLLDVFPRGTRRFYGPVLYLEPRTPVNVAAVGYDMMSDAVRHRAMSHAMETGQTRMSGPVHLLGDPEGSPPGLLLYVPIYRNGAILRTPAARRDAMRGWVYAPFYVDHFVKSTLGDEPLVRRFSIHDVTQGPAVPVFASASENGDEAAGQEPPAFTHVVVLEQFGRRWRMQFESVPQARAIPRLTNLYSALALGIFASILLSTIVWALARTERRARQIARRMTEDYQRSEQRFRTAMQYSAIGKALLDSDGCIVEANPALGRIVGLDPGSLVGVDFESLFEDEGPDLKEWLASEGADAESVKRSTRRLHRAGDLPRHVQLNCARVPGNIGQDVRGLIQAEDVTERILAEARVHALNRTLEARVMARTRELSQANQELEAFAYSISHDLRAPLRAIDGFSRVLAEQQGDRLTDAGRAYLARVRAATGRMADLIDALLTMSRLSRVAINPGPVDLSQLAREAVDELETAEQRPGLEVRIEPGLRAWGDAPLLRNLLSNLIGNAIKFSAGRDSPRVEIGRQDGPGGTVEFFVRDNGAGFPQEYAGKLFRPFQRLHGQDEFSGHGIGLASVRRIVERHGGTLRAEGRVDHGATFYFSLPDQAQAEAAA</sequence>
<evidence type="ECO:0000259" key="12">
    <source>
        <dbReference type="PROSITE" id="PS50112"/>
    </source>
</evidence>
<evidence type="ECO:0000256" key="8">
    <source>
        <dbReference type="ARBA" id="ARBA00022989"/>
    </source>
</evidence>
<dbReference type="NCBIfam" id="TIGR00229">
    <property type="entry name" value="sensory_box"/>
    <property type="match status" value="1"/>
</dbReference>
<feature type="transmembrane region" description="Helical" evidence="10">
    <location>
        <begin position="25"/>
        <end position="45"/>
    </location>
</feature>
<dbReference type="EMBL" id="CP029843">
    <property type="protein sequence ID" value="AWV07222.1"/>
    <property type="molecule type" value="Genomic_DNA"/>
</dbReference>
<dbReference type="SUPFAM" id="SSF47384">
    <property type="entry name" value="Homodimeric domain of signal transducing histidine kinase"/>
    <property type="match status" value="1"/>
</dbReference>
<dbReference type="GO" id="GO:0005886">
    <property type="term" value="C:plasma membrane"/>
    <property type="evidence" value="ECO:0007669"/>
    <property type="project" value="UniProtKB-ARBA"/>
</dbReference>
<keyword evidence="9 10" id="KW-0472">Membrane</keyword>
<name>A0A2U9T6P9_9GAMM</name>
<dbReference type="InterPro" id="IPR003594">
    <property type="entry name" value="HATPase_dom"/>
</dbReference>
<evidence type="ECO:0000256" key="10">
    <source>
        <dbReference type="SAM" id="Phobius"/>
    </source>
</evidence>
<dbReference type="OrthoDB" id="9808408at2"/>
<dbReference type="PROSITE" id="PS50109">
    <property type="entry name" value="HIS_KIN"/>
    <property type="match status" value="1"/>
</dbReference>
<evidence type="ECO:0000313" key="14">
    <source>
        <dbReference type="EMBL" id="AWV07222.1"/>
    </source>
</evidence>
<dbReference type="PRINTS" id="PR00344">
    <property type="entry name" value="BCTRLSENSOR"/>
</dbReference>
<feature type="transmembrane region" description="Helical" evidence="10">
    <location>
        <begin position="326"/>
        <end position="348"/>
    </location>
</feature>
<dbReference type="FunFam" id="3.30.565.10:FF:000006">
    <property type="entry name" value="Sensor histidine kinase WalK"/>
    <property type="match status" value="1"/>
</dbReference>
<proteinExistence type="predicted"/>
<keyword evidence="4" id="KW-0597">Phosphoprotein</keyword>
<dbReference type="CDD" id="cd00082">
    <property type="entry name" value="HisKA"/>
    <property type="match status" value="1"/>
</dbReference>
<evidence type="ECO:0000256" key="1">
    <source>
        <dbReference type="ARBA" id="ARBA00000085"/>
    </source>
</evidence>
<evidence type="ECO:0000256" key="7">
    <source>
        <dbReference type="ARBA" id="ARBA00022777"/>
    </source>
</evidence>
<dbReference type="Pfam" id="PF08448">
    <property type="entry name" value="PAS_4"/>
    <property type="match status" value="1"/>
</dbReference>
<dbReference type="SMART" id="SM00091">
    <property type="entry name" value="PAS"/>
    <property type="match status" value="1"/>
</dbReference>
<evidence type="ECO:0000259" key="13">
    <source>
        <dbReference type="PROSITE" id="PS50839"/>
    </source>
</evidence>
<evidence type="ECO:0000256" key="9">
    <source>
        <dbReference type="ARBA" id="ARBA00023136"/>
    </source>
</evidence>
<dbReference type="Gene3D" id="3.30.565.10">
    <property type="entry name" value="Histidine kinase-like ATPase, C-terminal domain"/>
    <property type="match status" value="1"/>
</dbReference>
<comment type="subcellular location">
    <subcellularLocation>
        <location evidence="2">Membrane</location>
    </subcellularLocation>
</comment>
<dbReference type="InterPro" id="IPR042240">
    <property type="entry name" value="CHASE_sf"/>
</dbReference>
<dbReference type="SMART" id="SM00388">
    <property type="entry name" value="HisKA"/>
    <property type="match status" value="1"/>
</dbReference>
<dbReference type="Gene3D" id="3.30.450.20">
    <property type="entry name" value="PAS domain"/>
    <property type="match status" value="1"/>
</dbReference>
<dbReference type="InterPro" id="IPR036890">
    <property type="entry name" value="HATPase_C_sf"/>
</dbReference>
<accession>A0A2U9T6P9</accession>
<dbReference type="KEGG" id="lmb:C9I47_1521"/>
<dbReference type="RefSeq" id="WP_111266322.1">
    <property type="nucleotide sequence ID" value="NZ_CP029843.1"/>
</dbReference>
<feature type="domain" description="PAS" evidence="12">
    <location>
        <begin position="368"/>
        <end position="412"/>
    </location>
</feature>
<dbReference type="Gene3D" id="3.30.450.350">
    <property type="entry name" value="CHASE domain"/>
    <property type="match status" value="1"/>
</dbReference>
<keyword evidence="8 10" id="KW-1133">Transmembrane helix</keyword>
<dbReference type="InterPro" id="IPR013656">
    <property type="entry name" value="PAS_4"/>
</dbReference>
<dbReference type="InterPro" id="IPR005467">
    <property type="entry name" value="His_kinase_dom"/>
</dbReference>
<organism evidence="14 15">
    <name type="scientific">Marilutibacter maris</name>
    <dbReference type="NCBI Taxonomy" id="1605891"/>
    <lineage>
        <taxon>Bacteria</taxon>
        <taxon>Pseudomonadati</taxon>
        <taxon>Pseudomonadota</taxon>
        <taxon>Gammaproteobacteria</taxon>
        <taxon>Lysobacterales</taxon>
        <taxon>Lysobacteraceae</taxon>
        <taxon>Marilutibacter</taxon>
    </lineage>
</organism>
<dbReference type="InterPro" id="IPR050351">
    <property type="entry name" value="BphY/WalK/GraS-like"/>
</dbReference>
<dbReference type="Gene3D" id="1.10.287.130">
    <property type="match status" value="1"/>
</dbReference>
<dbReference type="Pfam" id="PF00512">
    <property type="entry name" value="HisKA"/>
    <property type="match status" value="1"/>
</dbReference>
<comment type="catalytic activity">
    <reaction evidence="1">
        <text>ATP + protein L-histidine = ADP + protein N-phospho-L-histidine.</text>
        <dbReference type="EC" id="2.7.13.3"/>
    </reaction>
</comment>
<feature type="domain" description="CHASE" evidence="13">
    <location>
        <begin position="153"/>
        <end position="253"/>
    </location>
</feature>